<proteinExistence type="predicted"/>
<dbReference type="InParanoid" id="A0A2Y9MTA7"/>
<accession>A0A2Y9MTA7</accession>
<feature type="compositionally biased region" description="Polar residues" evidence="1">
    <location>
        <begin position="16"/>
        <end position="28"/>
    </location>
</feature>
<dbReference type="Proteomes" id="UP000248483">
    <property type="component" value="Unplaced"/>
</dbReference>
<reference evidence="3" key="1">
    <citation type="submission" date="2025-08" db="UniProtKB">
        <authorList>
            <consortium name="RefSeq"/>
        </authorList>
    </citation>
    <scope>IDENTIFICATION</scope>
    <source>
        <tissue evidence="3">Blood</tissue>
    </source>
</reference>
<evidence type="ECO:0000313" key="2">
    <source>
        <dbReference type="Proteomes" id="UP000248483"/>
    </source>
</evidence>
<name>A0A2Y9MTA7_DELLE</name>
<gene>
    <name evidence="3" type="primary">LOC111172587</name>
</gene>
<evidence type="ECO:0000256" key="1">
    <source>
        <dbReference type="SAM" id="MobiDB-lite"/>
    </source>
</evidence>
<dbReference type="KEGG" id="dle:111172587"/>
<evidence type="ECO:0000313" key="3">
    <source>
        <dbReference type="RefSeq" id="XP_022425205.1"/>
    </source>
</evidence>
<feature type="region of interest" description="Disordered" evidence="1">
    <location>
        <begin position="171"/>
        <end position="192"/>
    </location>
</feature>
<organism evidence="2 3">
    <name type="scientific">Delphinapterus leucas</name>
    <name type="common">Beluga whale</name>
    <dbReference type="NCBI Taxonomy" id="9749"/>
    <lineage>
        <taxon>Eukaryota</taxon>
        <taxon>Metazoa</taxon>
        <taxon>Chordata</taxon>
        <taxon>Craniata</taxon>
        <taxon>Vertebrata</taxon>
        <taxon>Euteleostomi</taxon>
        <taxon>Mammalia</taxon>
        <taxon>Eutheria</taxon>
        <taxon>Laurasiatheria</taxon>
        <taxon>Artiodactyla</taxon>
        <taxon>Whippomorpha</taxon>
        <taxon>Cetacea</taxon>
        <taxon>Odontoceti</taxon>
        <taxon>Monodontidae</taxon>
        <taxon>Delphinapterus</taxon>
    </lineage>
</organism>
<keyword evidence="2" id="KW-1185">Reference proteome</keyword>
<protein>
    <submittedName>
        <fullName evidence="3">Uncharacterized protein LOC111172587 isoform X1</fullName>
    </submittedName>
</protein>
<dbReference type="STRING" id="9749.A0A2Y9MTA7"/>
<dbReference type="GeneID" id="111172587"/>
<dbReference type="RefSeq" id="XP_022425205.1">
    <property type="nucleotide sequence ID" value="XM_022569497.2"/>
</dbReference>
<feature type="region of interest" description="Disordered" evidence="1">
    <location>
        <begin position="15"/>
        <end position="45"/>
    </location>
</feature>
<sequence>MEGVPFPAWKCRDQRQIQGSARGFQSQGGRRGPGHTPTEAKQEVPPVCELQRRGRHVDPRALRFLGGRPRGAEGLPERAGLHAGQECAGEHGRLHPAELGLRAKPAVAAGGRLSLLGSCLEGKPVIPVLLRACRDPLHLGLTYLEAADSRLYPKVAQLQCLPSHCVARPGPALGPHPLQRGDPADPGLRQQGQPALVEGGHLQHPGCWRTPRCTSVPWAS</sequence>
<dbReference type="AlphaFoldDB" id="A0A2Y9MTA7"/>